<dbReference type="InterPro" id="IPR013515">
    <property type="entry name" value="Phytochrome_cen-reg"/>
</dbReference>
<keyword evidence="8" id="KW-1185">Reference proteome</keyword>
<dbReference type="PROSITE" id="PS50046">
    <property type="entry name" value="PHYTOCHROME_2"/>
    <property type="match status" value="1"/>
</dbReference>
<keyword evidence="2" id="KW-0600">Photoreceptor protein</keyword>
<dbReference type="InterPro" id="IPR035965">
    <property type="entry name" value="PAS-like_dom_sf"/>
</dbReference>
<dbReference type="Pfam" id="PF08446">
    <property type="entry name" value="PAS_2"/>
    <property type="match status" value="1"/>
</dbReference>
<dbReference type="InterPro" id="IPR013654">
    <property type="entry name" value="PAS_2"/>
</dbReference>
<dbReference type="STRING" id="361041.VW35_00075"/>
<dbReference type="InterPro" id="IPR016132">
    <property type="entry name" value="Phyto_chromo_attachment"/>
</dbReference>
<evidence type="ECO:0000256" key="4">
    <source>
        <dbReference type="ARBA" id="ARBA00022991"/>
    </source>
</evidence>
<dbReference type="GO" id="GO:0006355">
    <property type="term" value="P:regulation of DNA-templated transcription"/>
    <property type="evidence" value="ECO:0007669"/>
    <property type="project" value="InterPro"/>
</dbReference>
<dbReference type="InterPro" id="IPR011495">
    <property type="entry name" value="Sig_transdc_His_kin_sub2_dim/P"/>
</dbReference>
<evidence type="ECO:0000313" key="7">
    <source>
        <dbReference type="EMBL" id="KKB82528.1"/>
    </source>
</evidence>
<dbReference type="InterPro" id="IPR001294">
    <property type="entry name" value="Phytochrome"/>
</dbReference>
<dbReference type="InterPro" id="IPR029016">
    <property type="entry name" value="GAF-like_dom_sf"/>
</dbReference>
<dbReference type="InterPro" id="IPR003018">
    <property type="entry name" value="GAF"/>
</dbReference>
<dbReference type="PRINTS" id="PR01033">
    <property type="entry name" value="PHYTOCHROME"/>
</dbReference>
<gene>
    <name evidence="7" type="ORF">VW35_00075</name>
</gene>
<dbReference type="Pfam" id="PF07568">
    <property type="entry name" value="HisKA_2"/>
    <property type="match status" value="1"/>
</dbReference>
<keyword evidence="3" id="KW-0716">Sensory transduction</keyword>
<evidence type="ECO:0000256" key="1">
    <source>
        <dbReference type="ARBA" id="ARBA00006402"/>
    </source>
</evidence>
<dbReference type="SMART" id="SM00387">
    <property type="entry name" value="HATPase_c"/>
    <property type="match status" value="1"/>
</dbReference>
<comment type="caution">
    <text evidence="7">The sequence shown here is derived from an EMBL/GenBank/DDBJ whole genome shotgun (WGS) entry which is preliminary data.</text>
</comment>
<evidence type="ECO:0000256" key="3">
    <source>
        <dbReference type="ARBA" id="ARBA00022606"/>
    </source>
</evidence>
<dbReference type="InterPro" id="IPR003594">
    <property type="entry name" value="HATPase_dom"/>
</dbReference>
<dbReference type="EMBL" id="LAJG01000001">
    <property type="protein sequence ID" value="KKB82528.1"/>
    <property type="molecule type" value="Genomic_DNA"/>
</dbReference>
<dbReference type="Pfam" id="PF00360">
    <property type="entry name" value="PHY"/>
    <property type="match status" value="1"/>
</dbReference>
<evidence type="ECO:0000259" key="6">
    <source>
        <dbReference type="PROSITE" id="PS50046"/>
    </source>
</evidence>
<dbReference type="Gene3D" id="3.30.450.270">
    <property type="match status" value="1"/>
</dbReference>
<dbReference type="SUPFAM" id="SSF55785">
    <property type="entry name" value="PYP-like sensor domain (PAS domain)"/>
    <property type="match status" value="1"/>
</dbReference>
<comment type="similarity">
    <text evidence="1">In the N-terminal section; belongs to the phytochrome family.</text>
</comment>
<proteinExistence type="inferred from homology"/>
<evidence type="ECO:0000313" key="8">
    <source>
        <dbReference type="Proteomes" id="UP000033514"/>
    </source>
</evidence>
<dbReference type="Proteomes" id="UP000033514">
    <property type="component" value="Unassembled WGS sequence"/>
</dbReference>
<dbReference type="PATRIC" id="fig|361041.3.peg.15"/>
<keyword evidence="4" id="KW-0157">Chromophore</keyword>
<dbReference type="PANTHER" id="PTHR43065">
    <property type="entry name" value="SENSOR HISTIDINE KINASE"/>
    <property type="match status" value="1"/>
</dbReference>
<evidence type="ECO:0000256" key="2">
    <source>
        <dbReference type="ARBA" id="ARBA00022543"/>
    </source>
</evidence>
<organism evidence="7 8">
    <name type="scientific">Devosia soli</name>
    <dbReference type="NCBI Taxonomy" id="361041"/>
    <lineage>
        <taxon>Bacteria</taxon>
        <taxon>Pseudomonadati</taxon>
        <taxon>Pseudomonadota</taxon>
        <taxon>Alphaproteobacteria</taxon>
        <taxon>Hyphomicrobiales</taxon>
        <taxon>Devosiaceae</taxon>
        <taxon>Devosia</taxon>
    </lineage>
</organism>
<dbReference type="GO" id="GO:0009584">
    <property type="term" value="P:detection of visible light"/>
    <property type="evidence" value="ECO:0007669"/>
    <property type="project" value="InterPro"/>
</dbReference>
<dbReference type="InterPro" id="IPR036890">
    <property type="entry name" value="HATPase_C_sf"/>
</dbReference>
<reference evidence="7 8" key="1">
    <citation type="submission" date="2015-03" db="EMBL/GenBank/DDBJ databases">
        <authorList>
            <person name="Hassan Y.I."/>
            <person name="Lepp D."/>
            <person name="Zhou T."/>
        </authorList>
    </citation>
    <scope>NUCLEOTIDE SEQUENCE [LARGE SCALE GENOMIC DNA]</scope>
    <source>
        <strain evidence="7 8">GH2-10</strain>
    </source>
</reference>
<name>A0A0F5LJM6_9HYPH</name>
<dbReference type="Pfam" id="PF13581">
    <property type="entry name" value="HATPase_c_2"/>
    <property type="match status" value="1"/>
</dbReference>
<feature type="domain" description="Phytochrome chromophore attachment site" evidence="6">
    <location>
        <begin position="142"/>
        <end position="279"/>
    </location>
</feature>
<keyword evidence="5" id="KW-0675">Receptor</keyword>
<dbReference type="GO" id="GO:0009881">
    <property type="term" value="F:photoreceptor activity"/>
    <property type="evidence" value="ECO:0007669"/>
    <property type="project" value="UniProtKB-KW"/>
</dbReference>
<sequence length="721" mass="79131">MPFIRRRSVNDPKAFDLTSCDLEPIHIPGSIQPYGVMLVADPRSGEIVGYAGTGNTSDALLGRNLADLIGHSAESIVPLLPRTGLHVIGEVGFGEKLQDAVAYRSGEHLVVELTDRADGTQLGIASLALLDTLEARLERTVTIEALSTEAARVFQQLTGYSRVMLYRFLDGDAGVVLGESISDQSPSFMHHHFPASDIPRQARALYVRNKVRVIADVGYEPAPIVSASSDLTSIDLSDSTLRSVSPIHIQYLKNMGVAASASMSIVKDGMLWGLIACHHHEVRPLSLNTRIACQSMAASLARMVKSREENELYRERVKLRAQEDSILSHLGGDHSLTDFFARSGEDLAKLLDADGFAAVQGGDLFRYGHCPDPADIRAIADYVRVPALLKPVATRELSAEFPIATDFRDSASGLVAVTMSTEVPTILMWFRVEQLQVVKWAGNPHKDVPHEPGATLTPRASFEEWSENVRGRSREWSLAETESAARVVKLLLEARNNGRIRQLNRELTTTLRENEQLIAQKDFLLREVNHRVQNSLSLVAAFLRMQGRAAGGDTKDALEQAQHRLMAVSLAHRRLYQDDSVEIIDLSRYLEELATELLDAMDTGWRHNLHLDLAPILISTDRAVSVGLVVNELLTNITKYAYGGVPGPAVIKLEQHRTMLRLIIADSGRGMGTEVTGTGFGSKMLSVLVRQLQGTLDYEDNLPGTRAVMTAPIKAQSESAN</sequence>
<accession>A0A0F5LJM6</accession>
<dbReference type="Gene3D" id="3.30.450.20">
    <property type="entry name" value="PAS domain"/>
    <property type="match status" value="1"/>
</dbReference>
<dbReference type="InterPro" id="IPR043150">
    <property type="entry name" value="Phytochrome_PHY_sf"/>
</dbReference>
<evidence type="ECO:0000256" key="5">
    <source>
        <dbReference type="ARBA" id="ARBA00023170"/>
    </source>
</evidence>
<dbReference type="SUPFAM" id="SSF55874">
    <property type="entry name" value="ATPase domain of HSP90 chaperone/DNA topoisomerase II/histidine kinase"/>
    <property type="match status" value="1"/>
</dbReference>
<dbReference type="Gene3D" id="3.30.450.40">
    <property type="match status" value="1"/>
</dbReference>
<dbReference type="Gene3D" id="3.30.565.10">
    <property type="entry name" value="Histidine kinase-like ATPase, C-terminal domain"/>
    <property type="match status" value="1"/>
</dbReference>
<dbReference type="Pfam" id="PF01590">
    <property type="entry name" value="GAF"/>
    <property type="match status" value="1"/>
</dbReference>
<dbReference type="SUPFAM" id="SSF55781">
    <property type="entry name" value="GAF domain-like"/>
    <property type="match status" value="2"/>
</dbReference>
<protein>
    <recommendedName>
        <fullName evidence="6">Phytochrome chromophore attachment site domain-containing protein</fullName>
    </recommendedName>
</protein>
<dbReference type="AlphaFoldDB" id="A0A0F5LJM6"/>
<dbReference type="PANTHER" id="PTHR43065:SF23">
    <property type="entry name" value="SENSOR HISTIDINE KINASE PDTAS"/>
    <property type="match status" value="1"/>
</dbReference>